<reference evidence="1 2" key="1">
    <citation type="submission" date="2016-07" db="EMBL/GenBank/DDBJ databases">
        <title>Multiple horizontal gene transfer events from other fungi enriched the ability of initially mycotrophic Trichoderma (Ascomycota) to feed on dead plant biomass.</title>
        <authorList>
            <consortium name="DOE Joint Genome Institute"/>
            <person name="Aerts A."/>
            <person name="Atanasova L."/>
            <person name="Chenthamara K."/>
            <person name="Zhang J."/>
            <person name="Grujic M."/>
            <person name="Henrissat B."/>
            <person name="Kuo A."/>
            <person name="Salamov A."/>
            <person name="Lipzen A."/>
            <person name="Labutti K."/>
            <person name="Barry K."/>
            <person name="Miao Y."/>
            <person name="Rahimi M.J."/>
            <person name="Shen Q."/>
            <person name="Grigoriev I.V."/>
            <person name="Kubicek C.P."/>
            <person name="Druzhinina I.S."/>
        </authorList>
    </citation>
    <scope>NUCLEOTIDE SEQUENCE [LARGE SCALE GENOMIC DNA]</scope>
    <source>
        <strain evidence="1 2">CBS 433.97</strain>
    </source>
</reference>
<dbReference type="PANTHER" id="PTHR42034">
    <property type="entry name" value="CHROMOSOME 7, WHOLE GENOME SHOTGUN SEQUENCE-RELATED"/>
    <property type="match status" value="1"/>
</dbReference>
<dbReference type="Proteomes" id="UP000240493">
    <property type="component" value="Unassembled WGS sequence"/>
</dbReference>
<keyword evidence="2" id="KW-1185">Reference proteome</keyword>
<evidence type="ECO:0000313" key="1">
    <source>
        <dbReference type="EMBL" id="PTB42705.1"/>
    </source>
</evidence>
<dbReference type="OrthoDB" id="10000533at2759"/>
<organism evidence="1 2">
    <name type="scientific">Trichoderma asperellum (strain ATCC 204424 / CBS 433.97 / NBRC 101777)</name>
    <dbReference type="NCBI Taxonomy" id="1042311"/>
    <lineage>
        <taxon>Eukaryota</taxon>
        <taxon>Fungi</taxon>
        <taxon>Dikarya</taxon>
        <taxon>Ascomycota</taxon>
        <taxon>Pezizomycotina</taxon>
        <taxon>Sordariomycetes</taxon>
        <taxon>Hypocreomycetidae</taxon>
        <taxon>Hypocreales</taxon>
        <taxon>Hypocreaceae</taxon>
        <taxon>Trichoderma</taxon>
    </lineage>
</organism>
<dbReference type="SUPFAM" id="SSF52777">
    <property type="entry name" value="CoA-dependent acyltransferases"/>
    <property type="match status" value="1"/>
</dbReference>
<name>A0A2T3ZD18_TRIA4</name>
<dbReference type="EMBL" id="KZ679260">
    <property type="protein sequence ID" value="PTB42705.1"/>
    <property type="molecule type" value="Genomic_DNA"/>
</dbReference>
<dbReference type="AlphaFoldDB" id="A0A2T3ZD18"/>
<sequence length="485" mass="53447">MADPIGAKPGGIITRPLDANEKFVKWAATLGAPYDKTHFGLFQAHHLRLPSYIKDPVPYLQRTWLALRDRHPKFGAVFTPSSAGDAVTTDLGPYDHDNWLENTFFVNISIPEAHALLSSLKYTEIPLCYWLPVSQELAMYIPHWITDGTGFLILAHRFMTILVSVINEGLSKTLDSYASEQVSYETNGPSGDELTGYVDDDSTEAARLKEISQDLLAPFLQALPTIGLPLKPDGKSGLPGNASHIAISLESETTAAIVTECQKRGISVNSALHTSLIRITSRFAQHPAAQAYTSVLYINMRPHLPNPGPTLGASSLVAVLPIAVRGILPGTNGKPAKDWANLSAELNSIYRSVPEKKYQPRDGNSPQSVIDINGRLTRDVLTVFSSSPPPEMPDVRPFDYSSIGLVEKYLQRDYGVGDDKGRIEVLNVWKASIIATPSALCHGYTFRDRLAISVAYNDGYFSRDFMRKILQDIFIDIMHNLDITL</sequence>
<dbReference type="Gene3D" id="3.30.559.30">
    <property type="entry name" value="Nonribosomal peptide synthetase, condensation domain"/>
    <property type="match status" value="1"/>
</dbReference>
<proteinExistence type="predicted"/>
<evidence type="ECO:0008006" key="3">
    <source>
        <dbReference type="Google" id="ProtNLM"/>
    </source>
</evidence>
<dbReference type="Gene3D" id="3.30.559.10">
    <property type="entry name" value="Chloramphenicol acetyltransferase-like domain"/>
    <property type="match status" value="1"/>
</dbReference>
<evidence type="ECO:0000313" key="2">
    <source>
        <dbReference type="Proteomes" id="UP000240493"/>
    </source>
</evidence>
<protein>
    <recommendedName>
        <fullName evidence="3">Condensation domain-containing protein</fullName>
    </recommendedName>
</protein>
<dbReference type="PANTHER" id="PTHR42034:SF1">
    <property type="entry name" value="CONDENSATION DOMAIN-CONTAINING PROTEIN"/>
    <property type="match status" value="1"/>
</dbReference>
<dbReference type="InterPro" id="IPR023213">
    <property type="entry name" value="CAT-like_dom_sf"/>
</dbReference>
<gene>
    <name evidence="1" type="ORF">M441DRAFT_137515</name>
</gene>
<accession>A0A2T3ZD18</accession>